<dbReference type="InterPro" id="IPR001752">
    <property type="entry name" value="Kinesin_motor_dom"/>
</dbReference>
<feature type="binding site" evidence="5">
    <location>
        <begin position="84"/>
        <end position="91"/>
    </location>
    <ligand>
        <name>ATP</name>
        <dbReference type="ChEBI" id="CHEBI:30616"/>
    </ligand>
</feature>
<dbReference type="SMART" id="SM00129">
    <property type="entry name" value="KISc"/>
    <property type="match status" value="1"/>
</dbReference>
<dbReference type="GO" id="GO:0008017">
    <property type="term" value="F:microtubule binding"/>
    <property type="evidence" value="ECO:0007669"/>
    <property type="project" value="InterPro"/>
</dbReference>
<feature type="coiled-coil region" evidence="6">
    <location>
        <begin position="503"/>
        <end position="555"/>
    </location>
</feature>
<feature type="region of interest" description="Disordered" evidence="7">
    <location>
        <begin position="755"/>
        <end position="777"/>
    </location>
</feature>
<sequence length="1314" mass="151094">MSEGCVRVAVRIRPLLPKEVLHDHRVCVRVVPGTGQVMVGEDRLFTFDNAFGPSVSQDEVYESCVQSLVERLVDGENATVFCYGQTGSGKTYTLGRRSRDEEGGIIDHAAQDLFLYLAEKRKESDVVDVTVKVSYIEVYREELRDLLQLQTTHKELRIREDERGNTVVVGANEVVITSAEELLNNVEMGNIFRHTGTTGMNERSSRSHTILTLQVMLSYHNSKNSSFKSVRSSKLCLVDLAGLERAGKTGNTGTQLKESAHINTDLFALGNVIRALSELSRNRHTNNSCSAHVPYRDAKITRLLRDSLGGSTHTLMVACVSPSDHFVADTLSVLQFASTARSVQNRPGETPDQTEVKSCPTTTWHPSDARLGELEYEVETLRELLKGKEREVETEKAKTGQRYEEGSDINAYCQTEVSEPDRTASREETSQYRLLAEEAAALLENISGPSPSPSFRERLEDWQERLRAVSYSPPTRMECSKEEGDHFAPLNLREELKKCQEALHIDEQLLEQKDAELRRVKEELEKLLQERKTHLMSLEEEKQRLRIQTEQLVNQQIMIDRLRGELMTFRGTASGATVEVGRSEYKRPHSVPLITHSCMWRPPRKIHSSPPAYTLERVMAAFKMHGQLLLAEIKEKEDVYCPLLKQQAESKDSRPEMEEEDENDTSMRRPRFRRFLNQTWTNQQKKSALKEKNAEENHTCGGKPGLQQPQRATAIKENQLKQRSTRKARIRASATERRIRDLSINMRMKEELIKELEQTDKETQSLETRDRQTEDGRKAGVFARLSLQRRELRVEMYHSLQHMRAQRAQLQSSLRETSENNKEVQQNENEEQSAGVSTVYKLYKLEDTNEQLCCSSWLEEEEEHVLQKRAELNELEEELKRRKEVLIHREACVRQKSKLETKKLCSSQALSQDLLHVSMQLESLEKQLQRRKAGVTMKELEKERDLLKERRDALDAQLNDNQVLTVEETHSLLQVEEAIEALDAALEFKNRSIQDKQKKLSATNFSLHQSQNAEPAQLCYVTRKLMGLSLPEALELLVKYFNKVVCLRETERHLHLHCEELELQAEEQKMLLREMEAAMQRLALDTDRRLTQQHRDHQYNIQLLLQKLKEGAPGEAEQATQDRLQHLEKELCFYKSTSRQLKKKLRVIFSDSLQPNDQPSCPQEHKPMQKMQISSNEAQTHPEEVQTRTHIVTTYQKINAEKMDKKIHNDFCMNRNENQTKCPSSSSNRQTLKKTKMPEYTQMLTPSLGRRVGDESREGLEMTPVRLCRRDLKQITPADLQLSGSTTGRRPSAVGMSTESILEDSIEVLRNTDR</sequence>
<feature type="coiled-coil region" evidence="6">
    <location>
        <begin position="858"/>
        <end position="889"/>
    </location>
</feature>
<feature type="coiled-coil region" evidence="6">
    <location>
        <begin position="1058"/>
        <end position="1085"/>
    </location>
</feature>
<dbReference type="Pfam" id="PF00225">
    <property type="entry name" value="Kinesin"/>
    <property type="match status" value="1"/>
</dbReference>
<dbReference type="Ensembl" id="ENSMZET00005006299.1">
    <property type="protein sequence ID" value="ENSMZEP00005006032.1"/>
    <property type="gene ID" value="ENSMZEG00005004665.1"/>
</dbReference>
<feature type="region of interest" description="Disordered" evidence="7">
    <location>
        <begin position="646"/>
        <end position="710"/>
    </location>
</feature>
<dbReference type="GeneID" id="101465349"/>
<dbReference type="InterPro" id="IPR036961">
    <property type="entry name" value="Kinesin_motor_dom_sf"/>
</dbReference>
<keyword evidence="4" id="KW-0963">Cytoplasm</keyword>
<keyword evidence="3 5" id="KW-0067">ATP-binding</keyword>
<protein>
    <submittedName>
        <fullName evidence="9">Kinesin family member 27</fullName>
    </submittedName>
</protein>
<feature type="compositionally biased region" description="Basic and acidic residues" evidence="7">
    <location>
        <begin position="688"/>
        <end position="698"/>
    </location>
</feature>
<proteinExistence type="inferred from homology"/>
<feature type="region of interest" description="Disordered" evidence="7">
    <location>
        <begin position="807"/>
        <end position="832"/>
    </location>
</feature>
<keyword evidence="6" id="KW-0175">Coiled coil</keyword>
<feature type="region of interest" description="Disordered" evidence="7">
    <location>
        <begin position="342"/>
        <end position="364"/>
    </location>
</feature>
<evidence type="ECO:0000256" key="5">
    <source>
        <dbReference type="PROSITE-ProRule" id="PRU00283"/>
    </source>
</evidence>
<evidence type="ECO:0000259" key="8">
    <source>
        <dbReference type="PROSITE" id="PS50067"/>
    </source>
</evidence>
<evidence type="ECO:0000256" key="4">
    <source>
        <dbReference type="ARBA" id="ARBA00023212"/>
    </source>
</evidence>
<feature type="compositionally biased region" description="Polar residues" evidence="7">
    <location>
        <begin position="676"/>
        <end position="686"/>
    </location>
</feature>
<evidence type="ECO:0000256" key="6">
    <source>
        <dbReference type="SAM" id="Coils"/>
    </source>
</evidence>
<dbReference type="OrthoDB" id="3176171at2759"/>
<dbReference type="InterPro" id="IPR027417">
    <property type="entry name" value="P-loop_NTPase"/>
</dbReference>
<feature type="coiled-coil region" evidence="6">
    <location>
        <begin position="371"/>
        <end position="398"/>
    </location>
</feature>
<keyword evidence="10" id="KW-1185">Reference proteome</keyword>
<organism evidence="9 10">
    <name type="scientific">Maylandia zebra</name>
    <name type="common">zebra mbuna</name>
    <dbReference type="NCBI Taxonomy" id="106582"/>
    <lineage>
        <taxon>Eukaryota</taxon>
        <taxon>Metazoa</taxon>
        <taxon>Chordata</taxon>
        <taxon>Craniata</taxon>
        <taxon>Vertebrata</taxon>
        <taxon>Euteleostomi</taxon>
        <taxon>Actinopterygii</taxon>
        <taxon>Neopterygii</taxon>
        <taxon>Teleostei</taxon>
        <taxon>Neoteleostei</taxon>
        <taxon>Acanthomorphata</taxon>
        <taxon>Ovalentaria</taxon>
        <taxon>Cichlomorphae</taxon>
        <taxon>Cichliformes</taxon>
        <taxon>Cichlidae</taxon>
        <taxon>African cichlids</taxon>
        <taxon>Pseudocrenilabrinae</taxon>
        <taxon>Haplochromini</taxon>
        <taxon>Maylandia</taxon>
        <taxon>Maylandia zebra complex</taxon>
    </lineage>
</organism>
<name>A0A3P9B880_9CICH</name>
<dbReference type="GO" id="GO:0007018">
    <property type="term" value="P:microtubule-based movement"/>
    <property type="evidence" value="ECO:0007669"/>
    <property type="project" value="InterPro"/>
</dbReference>
<dbReference type="InterPro" id="IPR027640">
    <property type="entry name" value="Kinesin-like_fam"/>
</dbReference>
<reference evidence="9 10" key="1">
    <citation type="journal article" date="2014" name="Nature">
        <title>The genomic substrate for adaptive radiation in African cichlid fish.</title>
        <authorList>
            <person name="Brawand D."/>
            <person name="Wagner C.E."/>
            <person name="Li Y.I."/>
            <person name="Malinsky M."/>
            <person name="Keller I."/>
            <person name="Fan S."/>
            <person name="Simakov O."/>
            <person name="Ng A.Y."/>
            <person name="Lim Z.W."/>
            <person name="Bezault E."/>
            <person name="Turner-Maier J."/>
            <person name="Johnson J."/>
            <person name="Alcazar R."/>
            <person name="Noh H.J."/>
            <person name="Russell P."/>
            <person name="Aken B."/>
            <person name="Alfoldi J."/>
            <person name="Amemiya C."/>
            <person name="Azzouzi N."/>
            <person name="Baroiller J.F."/>
            <person name="Barloy-Hubler F."/>
            <person name="Berlin A."/>
            <person name="Bloomquist R."/>
            <person name="Carleton K.L."/>
            <person name="Conte M.A."/>
            <person name="D'Cotta H."/>
            <person name="Eshel O."/>
            <person name="Gaffney L."/>
            <person name="Galibert F."/>
            <person name="Gante H.F."/>
            <person name="Gnerre S."/>
            <person name="Greuter L."/>
            <person name="Guyon R."/>
            <person name="Haddad N.S."/>
            <person name="Haerty W."/>
            <person name="Harris R.M."/>
            <person name="Hofmann H.A."/>
            <person name="Hourlier T."/>
            <person name="Hulata G."/>
            <person name="Jaffe D.B."/>
            <person name="Lara M."/>
            <person name="Lee A.P."/>
            <person name="MacCallum I."/>
            <person name="Mwaiko S."/>
            <person name="Nikaido M."/>
            <person name="Nishihara H."/>
            <person name="Ozouf-Costaz C."/>
            <person name="Penman D.J."/>
            <person name="Przybylski D."/>
            <person name="Rakotomanga M."/>
            <person name="Renn S.C.P."/>
            <person name="Ribeiro F.J."/>
            <person name="Ron M."/>
            <person name="Salzburger W."/>
            <person name="Sanchez-Pulido L."/>
            <person name="Santos M.E."/>
            <person name="Searle S."/>
            <person name="Sharpe T."/>
            <person name="Swofford R."/>
            <person name="Tan F.J."/>
            <person name="Williams L."/>
            <person name="Young S."/>
            <person name="Yin S."/>
            <person name="Okada N."/>
            <person name="Kocher T.D."/>
            <person name="Miska E.A."/>
            <person name="Lander E.S."/>
            <person name="Venkatesh B."/>
            <person name="Fernald R.D."/>
            <person name="Meyer A."/>
            <person name="Ponting C.P."/>
            <person name="Streelman J.T."/>
            <person name="Lindblad-Toh K."/>
            <person name="Seehausen O."/>
            <person name="Di Palma F."/>
        </authorList>
    </citation>
    <scope>NUCLEOTIDE SEQUENCE</scope>
</reference>
<evidence type="ECO:0000256" key="7">
    <source>
        <dbReference type="SAM" id="MobiDB-lite"/>
    </source>
</evidence>
<feature type="compositionally biased region" description="Polar residues" evidence="7">
    <location>
        <begin position="1282"/>
        <end position="1299"/>
    </location>
</feature>
<keyword evidence="5" id="KW-0505">Motor protein</keyword>
<feature type="domain" description="Kinesin motor" evidence="8">
    <location>
        <begin position="5"/>
        <end position="343"/>
    </location>
</feature>
<comment type="subcellular location">
    <subcellularLocation>
        <location evidence="1">Cytoplasm</location>
        <location evidence="1">Cytoskeleton</location>
    </subcellularLocation>
</comment>
<dbReference type="GO" id="GO:0005875">
    <property type="term" value="C:microtubule associated complex"/>
    <property type="evidence" value="ECO:0007669"/>
    <property type="project" value="TreeGrafter"/>
</dbReference>
<dbReference type="PANTHER" id="PTHR47969">
    <property type="entry name" value="CHROMOSOME-ASSOCIATED KINESIN KIF4A-RELATED"/>
    <property type="match status" value="1"/>
</dbReference>
<dbReference type="STRING" id="106582.ENSMZEP00005006032"/>
<dbReference type="KEGG" id="mze:101465349"/>
<dbReference type="Gene3D" id="3.40.850.10">
    <property type="entry name" value="Kinesin motor domain"/>
    <property type="match status" value="1"/>
</dbReference>
<evidence type="ECO:0000256" key="1">
    <source>
        <dbReference type="ARBA" id="ARBA00004245"/>
    </source>
</evidence>
<keyword evidence="2 5" id="KW-0547">Nucleotide-binding</keyword>
<feature type="compositionally biased region" description="Polar residues" evidence="7">
    <location>
        <begin position="342"/>
        <end position="353"/>
    </location>
</feature>
<accession>A0A3P9B880</accession>
<dbReference type="PROSITE" id="PS50067">
    <property type="entry name" value="KINESIN_MOTOR_2"/>
    <property type="match status" value="1"/>
</dbReference>
<dbReference type="GO" id="GO:0003777">
    <property type="term" value="F:microtubule motor activity"/>
    <property type="evidence" value="ECO:0007669"/>
    <property type="project" value="InterPro"/>
</dbReference>
<dbReference type="GO" id="GO:0005524">
    <property type="term" value="F:ATP binding"/>
    <property type="evidence" value="ECO:0007669"/>
    <property type="project" value="UniProtKB-UniRule"/>
</dbReference>
<dbReference type="GO" id="GO:0007052">
    <property type="term" value="P:mitotic spindle organization"/>
    <property type="evidence" value="ECO:0007669"/>
    <property type="project" value="TreeGrafter"/>
</dbReference>
<reference evidence="9" key="3">
    <citation type="submission" date="2025-09" db="UniProtKB">
        <authorList>
            <consortium name="Ensembl"/>
        </authorList>
    </citation>
    <scope>IDENTIFICATION</scope>
</reference>
<evidence type="ECO:0000256" key="3">
    <source>
        <dbReference type="ARBA" id="ARBA00022840"/>
    </source>
</evidence>
<dbReference type="RefSeq" id="XP_004547335.1">
    <property type="nucleotide sequence ID" value="XM_004547278.1"/>
</dbReference>
<dbReference type="PANTHER" id="PTHR47969:SF25">
    <property type="entry name" value="KINESIN MOTOR DOMAIN-CONTAINING PROTEIN"/>
    <property type="match status" value="1"/>
</dbReference>
<dbReference type="SUPFAM" id="SSF52540">
    <property type="entry name" value="P-loop containing nucleoside triphosphate hydrolases"/>
    <property type="match status" value="1"/>
</dbReference>
<dbReference type="GeneTree" id="ENSGT00940000157487"/>
<keyword evidence="4" id="KW-0206">Cytoskeleton</keyword>
<dbReference type="GO" id="GO:0051231">
    <property type="term" value="P:spindle elongation"/>
    <property type="evidence" value="ECO:0007669"/>
    <property type="project" value="TreeGrafter"/>
</dbReference>
<evidence type="ECO:0000313" key="10">
    <source>
        <dbReference type="Proteomes" id="UP000265160"/>
    </source>
</evidence>
<comment type="similarity">
    <text evidence="5">Belongs to the TRAFAC class myosin-kinesin ATPase superfamily. Kinesin family.</text>
</comment>
<dbReference type="Proteomes" id="UP000265160">
    <property type="component" value="LG12"/>
</dbReference>
<feature type="region of interest" description="Disordered" evidence="7">
    <location>
        <begin position="1277"/>
        <end position="1299"/>
    </location>
</feature>
<evidence type="ECO:0000313" key="9">
    <source>
        <dbReference type="Ensembl" id="ENSMZEP00005006032.1"/>
    </source>
</evidence>
<evidence type="ECO:0000256" key="2">
    <source>
        <dbReference type="ARBA" id="ARBA00022741"/>
    </source>
</evidence>
<dbReference type="PRINTS" id="PR00380">
    <property type="entry name" value="KINESINHEAVY"/>
</dbReference>
<feature type="coiled-coil region" evidence="6">
    <location>
        <begin position="930"/>
        <end position="999"/>
    </location>
</feature>
<reference evidence="9" key="2">
    <citation type="submission" date="2025-08" db="UniProtKB">
        <authorList>
            <consortium name="Ensembl"/>
        </authorList>
    </citation>
    <scope>IDENTIFICATION</scope>
</reference>